<dbReference type="STRING" id="1244869.H261_08973"/>
<comment type="similarity">
    <text evidence="1">Belongs to the enoyl-CoA hydratase/isomerase family.</text>
</comment>
<keyword evidence="3" id="KW-1185">Reference proteome</keyword>
<dbReference type="Gene3D" id="1.10.12.10">
    <property type="entry name" value="Lyase 2-enoyl-coa Hydratase, Chain A, domain 2"/>
    <property type="match status" value="1"/>
</dbReference>
<dbReference type="InterPro" id="IPR014748">
    <property type="entry name" value="Enoyl-CoA_hydra_C"/>
</dbReference>
<organism evidence="2 3">
    <name type="scientific">Paramagnetospirillum caucaseum</name>
    <dbReference type="NCBI Taxonomy" id="1244869"/>
    <lineage>
        <taxon>Bacteria</taxon>
        <taxon>Pseudomonadati</taxon>
        <taxon>Pseudomonadota</taxon>
        <taxon>Alphaproteobacteria</taxon>
        <taxon>Rhodospirillales</taxon>
        <taxon>Magnetospirillaceae</taxon>
        <taxon>Paramagnetospirillum</taxon>
    </lineage>
</organism>
<dbReference type="Pfam" id="PF00378">
    <property type="entry name" value="ECH_1"/>
    <property type="match status" value="1"/>
</dbReference>
<dbReference type="EMBL" id="AONQ01000019">
    <property type="protein sequence ID" value="EME70306.1"/>
    <property type="molecule type" value="Genomic_DNA"/>
</dbReference>
<sequence>MTDTIHVKINGATATVTLCRPDQHNALDEQMVGNLAQTFQKLSVAEAVRVVVIEGQGPSFCAGGDIAWTRAMLDQEAEEVSRSAMQMAVMLDAIDRCAKPVIARVQGAALGMGAGIVAVSDMVVAADDASFSLPEVRAGFSPTLIMPAMAAAIGTRAMRRYVLSGERFDAREALRLGLVHAVVAADRLDSARDLMVEACLKGAPKAQAAAKDMLRVVDDSPAGPDLMRYSVAQFVDARAGAECREGVTALTEKRKPSWSV</sequence>
<dbReference type="SUPFAM" id="SSF52096">
    <property type="entry name" value="ClpP/crotonase"/>
    <property type="match status" value="1"/>
</dbReference>
<dbReference type="InterPro" id="IPR001753">
    <property type="entry name" value="Enoyl-CoA_hydra/iso"/>
</dbReference>
<name>M2YBA1_9PROT</name>
<evidence type="ECO:0000313" key="3">
    <source>
        <dbReference type="Proteomes" id="UP000011744"/>
    </source>
</evidence>
<dbReference type="AlphaFoldDB" id="M2YBA1"/>
<dbReference type="OrthoDB" id="9795613at2"/>
<evidence type="ECO:0000256" key="1">
    <source>
        <dbReference type="ARBA" id="ARBA00005254"/>
    </source>
</evidence>
<dbReference type="PANTHER" id="PTHR42964">
    <property type="entry name" value="ENOYL-COA HYDRATASE"/>
    <property type="match status" value="1"/>
</dbReference>
<protein>
    <submittedName>
        <fullName evidence="2">Enoyl-CoA hydratase/carnithine racemase</fullName>
    </submittedName>
</protein>
<dbReference type="InterPro" id="IPR029045">
    <property type="entry name" value="ClpP/crotonase-like_dom_sf"/>
</dbReference>
<comment type="caution">
    <text evidence="2">The sequence shown here is derived from an EMBL/GenBank/DDBJ whole genome shotgun (WGS) entry which is preliminary data.</text>
</comment>
<dbReference type="CDD" id="cd06558">
    <property type="entry name" value="crotonase-like"/>
    <property type="match status" value="1"/>
</dbReference>
<dbReference type="PANTHER" id="PTHR42964:SF1">
    <property type="entry name" value="POLYKETIDE BIOSYNTHESIS ENOYL-COA HYDRATASE PKSH-RELATED"/>
    <property type="match status" value="1"/>
</dbReference>
<dbReference type="RefSeq" id="WP_008616628.1">
    <property type="nucleotide sequence ID" value="NZ_AONQ01000019.1"/>
</dbReference>
<evidence type="ECO:0000313" key="2">
    <source>
        <dbReference type="EMBL" id="EME70306.1"/>
    </source>
</evidence>
<dbReference type="GO" id="GO:0003824">
    <property type="term" value="F:catalytic activity"/>
    <property type="evidence" value="ECO:0007669"/>
    <property type="project" value="UniProtKB-ARBA"/>
</dbReference>
<dbReference type="Gene3D" id="3.90.226.10">
    <property type="entry name" value="2-enoyl-CoA Hydratase, Chain A, domain 1"/>
    <property type="match status" value="1"/>
</dbReference>
<reference evidence="2 3" key="1">
    <citation type="journal article" date="2014" name="Genome Announc.">
        <title>Draft Genome Sequence of Magnetospirillum sp. Strain SO-1, a Freshwater Magnetotactic Bacterium Isolated from the Ol'khovka River, Russia.</title>
        <authorList>
            <person name="Grouzdev D.S."/>
            <person name="Dziuba M.V."/>
            <person name="Sukhacheva M.S."/>
            <person name="Mardanov A.V."/>
            <person name="Beletskiy A.V."/>
            <person name="Kuznetsov B.B."/>
            <person name="Skryabin K.G."/>
        </authorList>
    </citation>
    <scope>NUCLEOTIDE SEQUENCE [LARGE SCALE GENOMIC DNA]</scope>
    <source>
        <strain evidence="2 3">SO-1</strain>
    </source>
</reference>
<gene>
    <name evidence="2" type="ORF">H261_08973</name>
</gene>
<dbReference type="InterPro" id="IPR051683">
    <property type="entry name" value="Enoyl-CoA_Hydratase/Isomerase"/>
</dbReference>
<dbReference type="eggNOG" id="COG1024">
    <property type="taxonomic scope" value="Bacteria"/>
</dbReference>
<dbReference type="Proteomes" id="UP000011744">
    <property type="component" value="Unassembled WGS sequence"/>
</dbReference>
<proteinExistence type="inferred from homology"/>
<dbReference type="PATRIC" id="fig|1244869.3.peg.1810"/>
<accession>M2YBA1</accession>